<organism evidence="1 2">
    <name type="scientific">Cryptolaemus montrouzieri</name>
    <dbReference type="NCBI Taxonomy" id="559131"/>
    <lineage>
        <taxon>Eukaryota</taxon>
        <taxon>Metazoa</taxon>
        <taxon>Ecdysozoa</taxon>
        <taxon>Arthropoda</taxon>
        <taxon>Hexapoda</taxon>
        <taxon>Insecta</taxon>
        <taxon>Pterygota</taxon>
        <taxon>Neoptera</taxon>
        <taxon>Endopterygota</taxon>
        <taxon>Coleoptera</taxon>
        <taxon>Polyphaga</taxon>
        <taxon>Cucujiformia</taxon>
        <taxon>Coccinelloidea</taxon>
        <taxon>Coccinellidae</taxon>
        <taxon>Scymninae</taxon>
        <taxon>Scymnini</taxon>
        <taxon>Cryptolaemus</taxon>
    </lineage>
</organism>
<accession>A0ABD2NIS1</accession>
<keyword evidence="2" id="KW-1185">Reference proteome</keyword>
<dbReference type="AlphaFoldDB" id="A0ABD2NIS1"/>
<comment type="caution">
    <text evidence="1">The sequence shown here is derived from an EMBL/GenBank/DDBJ whole genome shotgun (WGS) entry which is preliminary data.</text>
</comment>
<sequence length="124" mass="13715">MYRIPDIGKGVLKQKIDVACIWKGEKQALIGPGSINFSTDSFSSEDEKPLAELLSPKQKEATTTTKGIKVGIVKTAERITTYKKPEGTLILDGNHDFDVSPQEMYKHFGILILSGNKKLPHGRM</sequence>
<protein>
    <submittedName>
        <fullName evidence="1">Uncharacterized protein</fullName>
    </submittedName>
</protein>
<proteinExistence type="predicted"/>
<feature type="non-terminal residue" evidence="1">
    <location>
        <position position="124"/>
    </location>
</feature>
<name>A0ABD2NIS1_9CUCU</name>
<dbReference type="EMBL" id="JABFTP020000104">
    <property type="protein sequence ID" value="KAL3278499.1"/>
    <property type="molecule type" value="Genomic_DNA"/>
</dbReference>
<evidence type="ECO:0000313" key="2">
    <source>
        <dbReference type="Proteomes" id="UP001516400"/>
    </source>
</evidence>
<evidence type="ECO:0000313" key="1">
    <source>
        <dbReference type="EMBL" id="KAL3278499.1"/>
    </source>
</evidence>
<dbReference type="Proteomes" id="UP001516400">
    <property type="component" value="Unassembled WGS sequence"/>
</dbReference>
<reference evidence="1 2" key="1">
    <citation type="journal article" date="2021" name="BMC Biol.">
        <title>Horizontally acquired antibacterial genes associated with adaptive radiation of ladybird beetles.</title>
        <authorList>
            <person name="Li H.S."/>
            <person name="Tang X.F."/>
            <person name="Huang Y.H."/>
            <person name="Xu Z.Y."/>
            <person name="Chen M.L."/>
            <person name="Du X.Y."/>
            <person name="Qiu B.Y."/>
            <person name="Chen P.T."/>
            <person name="Zhang W."/>
            <person name="Slipinski A."/>
            <person name="Escalona H.E."/>
            <person name="Waterhouse R.M."/>
            <person name="Zwick A."/>
            <person name="Pang H."/>
        </authorList>
    </citation>
    <scope>NUCLEOTIDE SEQUENCE [LARGE SCALE GENOMIC DNA]</scope>
    <source>
        <strain evidence="1">SYSU2018</strain>
    </source>
</reference>
<gene>
    <name evidence="1" type="ORF">HHI36_023896</name>
</gene>